<sequence length="159" mass="17423">MNPPIPAPLRRVTPENTYALRADRFSVLLGGEDTGGRLAVIDLCARRDFEPPVHVHRHEDELIAVLEGRLTVEVGAEHVEAAPGQVLLLPRGVPHALHLLSETARLLVIYSPAGFEHFLREVGQTLPVPSAPGPPDVPRLVISGERYGLTFFPDIPEEE</sequence>
<dbReference type="RefSeq" id="WP_103127448.1">
    <property type="nucleotide sequence ID" value="NZ_BFAG01000001.1"/>
</dbReference>
<dbReference type="InterPro" id="IPR011051">
    <property type="entry name" value="RmlC_Cupin_sf"/>
</dbReference>
<dbReference type="InterPro" id="IPR053146">
    <property type="entry name" value="QDO-like"/>
</dbReference>
<dbReference type="InterPro" id="IPR014710">
    <property type="entry name" value="RmlC-like_jellyroll"/>
</dbReference>
<accession>A0A2I9CQU5</accession>
<dbReference type="Pfam" id="PF07883">
    <property type="entry name" value="Cupin_2"/>
    <property type="match status" value="1"/>
</dbReference>
<gene>
    <name evidence="2" type="ORF">DAERI_010004</name>
</gene>
<dbReference type="PANTHER" id="PTHR36440:SF1">
    <property type="entry name" value="PUTATIVE (AFU_ORTHOLOGUE AFUA_8G07350)-RELATED"/>
    <property type="match status" value="1"/>
</dbReference>
<comment type="caution">
    <text evidence="2">The sequence shown here is derived from an EMBL/GenBank/DDBJ whole genome shotgun (WGS) entry which is preliminary data.</text>
</comment>
<dbReference type="InterPro" id="IPR013096">
    <property type="entry name" value="Cupin_2"/>
</dbReference>
<evidence type="ECO:0000259" key="1">
    <source>
        <dbReference type="Pfam" id="PF07883"/>
    </source>
</evidence>
<dbReference type="PANTHER" id="PTHR36440">
    <property type="entry name" value="PUTATIVE (AFU_ORTHOLOGUE AFUA_8G07350)-RELATED"/>
    <property type="match status" value="1"/>
</dbReference>
<reference evidence="3" key="1">
    <citation type="submission" date="2018-01" db="EMBL/GenBank/DDBJ databases">
        <title>Draft Genome Sequence of the Radioresistant Bacterium Deinococcus aerius TR0125, Isolated from the Higher Atmosphere above Japan.</title>
        <authorList>
            <person name="Satoh K."/>
            <person name="Arai H."/>
            <person name="Sanzen T."/>
            <person name="Kawaguchi Y."/>
            <person name="Hayashi H."/>
            <person name="Yokobori S."/>
            <person name="Yamagishi A."/>
            <person name="Oono Y."/>
            <person name="Narumi I."/>
        </authorList>
    </citation>
    <scope>NUCLEOTIDE SEQUENCE [LARGE SCALE GENOMIC DNA]</scope>
    <source>
        <strain evidence="3">TR0125</strain>
    </source>
</reference>
<dbReference type="OrthoDB" id="67828at2"/>
<dbReference type="SUPFAM" id="SSF51182">
    <property type="entry name" value="RmlC-like cupins"/>
    <property type="match status" value="1"/>
</dbReference>
<protein>
    <recommendedName>
        <fullName evidence="1">Cupin type-2 domain-containing protein</fullName>
    </recommendedName>
</protein>
<keyword evidence="3" id="KW-1185">Reference proteome</keyword>
<evidence type="ECO:0000313" key="2">
    <source>
        <dbReference type="EMBL" id="GBF03832.1"/>
    </source>
</evidence>
<dbReference type="EMBL" id="BFAG01000001">
    <property type="protein sequence ID" value="GBF03832.1"/>
    <property type="molecule type" value="Genomic_DNA"/>
</dbReference>
<dbReference type="AlphaFoldDB" id="A0A2I9CQU5"/>
<dbReference type="Gene3D" id="2.60.120.10">
    <property type="entry name" value="Jelly Rolls"/>
    <property type="match status" value="1"/>
</dbReference>
<evidence type="ECO:0000313" key="3">
    <source>
        <dbReference type="Proteomes" id="UP000236569"/>
    </source>
</evidence>
<name>A0A2I9CQU5_9DEIO</name>
<feature type="domain" description="Cupin type-2" evidence="1">
    <location>
        <begin position="50"/>
        <end position="110"/>
    </location>
</feature>
<dbReference type="Proteomes" id="UP000236569">
    <property type="component" value="Unassembled WGS sequence"/>
</dbReference>
<organism evidence="2 3">
    <name type="scientific">Deinococcus aerius</name>
    <dbReference type="NCBI Taxonomy" id="200253"/>
    <lineage>
        <taxon>Bacteria</taxon>
        <taxon>Thermotogati</taxon>
        <taxon>Deinococcota</taxon>
        <taxon>Deinococci</taxon>
        <taxon>Deinococcales</taxon>
        <taxon>Deinococcaceae</taxon>
        <taxon>Deinococcus</taxon>
    </lineage>
</organism>
<proteinExistence type="predicted"/>